<dbReference type="Proteomes" id="UP000008144">
    <property type="component" value="Chromosome 6"/>
</dbReference>
<reference evidence="1" key="3">
    <citation type="submission" date="2025-08" db="UniProtKB">
        <authorList>
            <consortium name="Ensembl"/>
        </authorList>
    </citation>
    <scope>IDENTIFICATION</scope>
</reference>
<dbReference type="RefSeq" id="XP_002126283.1">
    <property type="nucleotide sequence ID" value="XM_002126247.4"/>
</dbReference>
<proteinExistence type="predicted"/>
<reference evidence="1" key="4">
    <citation type="submission" date="2025-09" db="UniProtKB">
        <authorList>
            <consortium name="Ensembl"/>
        </authorList>
    </citation>
    <scope>IDENTIFICATION</scope>
</reference>
<dbReference type="EMBL" id="EAAA01002281">
    <property type="status" value="NOT_ANNOTATED_CDS"/>
    <property type="molecule type" value="Genomic_DNA"/>
</dbReference>
<protein>
    <submittedName>
        <fullName evidence="1">Uncharacterized LOC100184387</fullName>
    </submittedName>
</protein>
<dbReference type="Ensembl" id="ENSCINT00000026707.2">
    <property type="protein sequence ID" value="ENSCINP00000026461.2"/>
    <property type="gene ID" value="ENSCING00000014706.2"/>
</dbReference>
<accession>F6ZC31</accession>
<name>F6ZC31_CIOIN</name>
<keyword evidence="2" id="KW-1185">Reference proteome</keyword>
<reference evidence="2" key="1">
    <citation type="journal article" date="2002" name="Science">
        <title>The draft genome of Ciona intestinalis: insights into chordate and vertebrate origins.</title>
        <authorList>
            <person name="Dehal P."/>
            <person name="Satou Y."/>
            <person name="Campbell R.K."/>
            <person name="Chapman J."/>
            <person name="Degnan B."/>
            <person name="De Tomaso A."/>
            <person name="Davidson B."/>
            <person name="Di Gregorio A."/>
            <person name="Gelpke M."/>
            <person name="Goodstein D.M."/>
            <person name="Harafuji N."/>
            <person name="Hastings K.E."/>
            <person name="Ho I."/>
            <person name="Hotta K."/>
            <person name="Huang W."/>
            <person name="Kawashima T."/>
            <person name="Lemaire P."/>
            <person name="Martinez D."/>
            <person name="Meinertzhagen I.A."/>
            <person name="Necula S."/>
            <person name="Nonaka M."/>
            <person name="Putnam N."/>
            <person name="Rash S."/>
            <person name="Saiga H."/>
            <person name="Satake M."/>
            <person name="Terry A."/>
            <person name="Yamada L."/>
            <person name="Wang H.G."/>
            <person name="Awazu S."/>
            <person name="Azumi K."/>
            <person name="Boore J."/>
            <person name="Branno M."/>
            <person name="Chin-Bow S."/>
            <person name="DeSantis R."/>
            <person name="Doyle S."/>
            <person name="Francino P."/>
            <person name="Keys D.N."/>
            <person name="Haga S."/>
            <person name="Hayashi H."/>
            <person name="Hino K."/>
            <person name="Imai K.S."/>
            <person name="Inaba K."/>
            <person name="Kano S."/>
            <person name="Kobayashi K."/>
            <person name="Kobayashi M."/>
            <person name="Lee B.I."/>
            <person name="Makabe K.W."/>
            <person name="Manohar C."/>
            <person name="Matassi G."/>
            <person name="Medina M."/>
            <person name="Mochizuki Y."/>
            <person name="Mount S."/>
            <person name="Morishita T."/>
            <person name="Miura S."/>
            <person name="Nakayama A."/>
            <person name="Nishizaka S."/>
            <person name="Nomoto H."/>
            <person name="Ohta F."/>
            <person name="Oishi K."/>
            <person name="Rigoutsos I."/>
            <person name="Sano M."/>
            <person name="Sasaki A."/>
            <person name="Sasakura Y."/>
            <person name="Shoguchi E."/>
            <person name="Shin-i T."/>
            <person name="Spagnuolo A."/>
            <person name="Stainier D."/>
            <person name="Suzuki M.M."/>
            <person name="Tassy O."/>
            <person name="Takatori N."/>
            <person name="Tokuoka M."/>
            <person name="Yagi K."/>
            <person name="Yoshizaki F."/>
            <person name="Wada S."/>
            <person name="Zhang C."/>
            <person name="Hyatt P.D."/>
            <person name="Larimer F."/>
            <person name="Detter C."/>
            <person name="Doggett N."/>
            <person name="Glavina T."/>
            <person name="Hawkins T."/>
            <person name="Richardson P."/>
            <person name="Lucas S."/>
            <person name="Kohara Y."/>
            <person name="Levine M."/>
            <person name="Satoh N."/>
            <person name="Rokhsar D.S."/>
        </authorList>
    </citation>
    <scope>NUCLEOTIDE SEQUENCE [LARGE SCALE GENOMIC DNA]</scope>
</reference>
<evidence type="ECO:0000313" key="1">
    <source>
        <dbReference type="Ensembl" id="ENSCINP00000026461.2"/>
    </source>
</evidence>
<reference evidence="1" key="2">
    <citation type="journal article" date="2008" name="Genome Biol.">
        <title>Improved genome assembly and evidence-based global gene model set for the chordate Ciona intestinalis: new insight into intron and operon populations.</title>
        <authorList>
            <person name="Satou Y."/>
            <person name="Mineta K."/>
            <person name="Ogasawara M."/>
            <person name="Sasakura Y."/>
            <person name="Shoguchi E."/>
            <person name="Ueno K."/>
            <person name="Yamada L."/>
            <person name="Matsumoto J."/>
            <person name="Wasserscheid J."/>
            <person name="Dewar K."/>
            <person name="Wiley G.B."/>
            <person name="Macmil S.L."/>
            <person name="Roe B.A."/>
            <person name="Zeller R.W."/>
            <person name="Hastings K.E."/>
            <person name="Lemaire P."/>
            <person name="Lindquist E."/>
            <person name="Endo T."/>
            <person name="Hotta K."/>
            <person name="Inaba K."/>
        </authorList>
    </citation>
    <scope>NUCLEOTIDE SEQUENCE [LARGE SCALE GENOMIC DNA]</scope>
    <source>
        <strain evidence="1">wild type</strain>
    </source>
</reference>
<evidence type="ECO:0000313" key="2">
    <source>
        <dbReference type="Proteomes" id="UP000008144"/>
    </source>
</evidence>
<organism evidence="1 2">
    <name type="scientific">Ciona intestinalis</name>
    <name type="common">Transparent sea squirt</name>
    <name type="synonym">Ascidia intestinalis</name>
    <dbReference type="NCBI Taxonomy" id="7719"/>
    <lineage>
        <taxon>Eukaryota</taxon>
        <taxon>Metazoa</taxon>
        <taxon>Chordata</taxon>
        <taxon>Tunicata</taxon>
        <taxon>Ascidiacea</taxon>
        <taxon>Phlebobranchia</taxon>
        <taxon>Cionidae</taxon>
        <taxon>Ciona</taxon>
    </lineage>
</organism>
<gene>
    <name evidence="1" type="primary">LOC100184387</name>
</gene>
<dbReference type="HOGENOM" id="CLU_1712631_0_0_1"/>
<sequence>MADHNVFDPTAELMALHGKMEKYTRVTWQGNSKLDKSFQQKINEIILGWEADLEKIKAEDETLMEAIKNFSRGETSDSNQLKYENKKHKVNGIHDQFLRSVQKVDSAHLEQIKRTADVLDETCKEMMHSHLEKSLKEDVKQMKTMVHTLVQDM</sequence>
<dbReference type="InParanoid" id="F6ZC31"/>
<dbReference type="KEGG" id="cin:100184387"/>
<accession>A0A1W2WBS6</accession>
<dbReference type="AlphaFoldDB" id="F6ZC31"/>
<dbReference type="GeneID" id="100184387"/>